<dbReference type="Gramene" id="PNT71755">
    <property type="protein sequence ID" value="PNT71755"/>
    <property type="gene ID" value="BRADI_2g34989v3"/>
</dbReference>
<reference evidence="2" key="3">
    <citation type="submission" date="2018-08" db="UniProtKB">
        <authorList>
            <consortium name="EnsemblPlants"/>
        </authorList>
    </citation>
    <scope>IDENTIFICATION</scope>
    <source>
        <strain evidence="2">cv. Bd21</strain>
    </source>
</reference>
<reference evidence="1 2" key="1">
    <citation type="journal article" date="2010" name="Nature">
        <title>Genome sequencing and analysis of the model grass Brachypodium distachyon.</title>
        <authorList>
            <consortium name="International Brachypodium Initiative"/>
        </authorList>
    </citation>
    <scope>NUCLEOTIDE SEQUENCE [LARGE SCALE GENOMIC DNA]</scope>
    <source>
        <strain evidence="1 2">Bd21</strain>
    </source>
</reference>
<dbReference type="EnsemblPlants" id="PNT71755">
    <property type="protein sequence ID" value="PNT71755"/>
    <property type="gene ID" value="BRADI_2g34989v3"/>
</dbReference>
<sequence>MDGCRGPVWQPLAWSRLDPAALGPNGVGFDLPRPHHHGSVAADLNALGPDVAALVDLGPPFLVTQRPSVHNTVVS</sequence>
<proteinExistence type="predicted"/>
<reference evidence="1" key="2">
    <citation type="submission" date="2017-06" db="EMBL/GenBank/DDBJ databases">
        <title>WGS assembly of Brachypodium distachyon.</title>
        <authorList>
            <consortium name="The International Brachypodium Initiative"/>
            <person name="Lucas S."/>
            <person name="Harmon-Smith M."/>
            <person name="Lail K."/>
            <person name="Tice H."/>
            <person name="Grimwood J."/>
            <person name="Bruce D."/>
            <person name="Barry K."/>
            <person name="Shu S."/>
            <person name="Lindquist E."/>
            <person name="Wang M."/>
            <person name="Pitluck S."/>
            <person name="Vogel J.P."/>
            <person name="Garvin D.F."/>
            <person name="Mockler T.C."/>
            <person name="Schmutz J."/>
            <person name="Rokhsar D."/>
            <person name="Bevan M.W."/>
        </authorList>
    </citation>
    <scope>NUCLEOTIDE SEQUENCE</scope>
    <source>
        <strain evidence="1">Bd21</strain>
    </source>
</reference>
<gene>
    <name evidence="1" type="ORF">BRADI_2g34989v3</name>
</gene>
<organism evidence="1">
    <name type="scientific">Brachypodium distachyon</name>
    <name type="common">Purple false brome</name>
    <name type="synonym">Trachynia distachya</name>
    <dbReference type="NCBI Taxonomy" id="15368"/>
    <lineage>
        <taxon>Eukaryota</taxon>
        <taxon>Viridiplantae</taxon>
        <taxon>Streptophyta</taxon>
        <taxon>Embryophyta</taxon>
        <taxon>Tracheophyta</taxon>
        <taxon>Spermatophyta</taxon>
        <taxon>Magnoliopsida</taxon>
        <taxon>Liliopsida</taxon>
        <taxon>Poales</taxon>
        <taxon>Poaceae</taxon>
        <taxon>BOP clade</taxon>
        <taxon>Pooideae</taxon>
        <taxon>Stipodae</taxon>
        <taxon>Brachypodieae</taxon>
        <taxon>Brachypodium</taxon>
    </lineage>
</organism>
<dbReference type="AlphaFoldDB" id="A0A2K2DBV5"/>
<evidence type="ECO:0000313" key="3">
    <source>
        <dbReference type="Proteomes" id="UP000008810"/>
    </source>
</evidence>
<dbReference type="EMBL" id="CM000881">
    <property type="protein sequence ID" value="PNT71755.1"/>
    <property type="molecule type" value="Genomic_DNA"/>
</dbReference>
<name>A0A2K2DBV5_BRADI</name>
<evidence type="ECO:0000313" key="2">
    <source>
        <dbReference type="EnsemblPlants" id="PNT71755"/>
    </source>
</evidence>
<evidence type="ECO:0000313" key="1">
    <source>
        <dbReference type="EMBL" id="PNT71755.1"/>
    </source>
</evidence>
<dbReference type="Proteomes" id="UP000008810">
    <property type="component" value="Chromosome 2"/>
</dbReference>
<protein>
    <submittedName>
        <fullName evidence="1 2">Uncharacterized protein</fullName>
    </submittedName>
</protein>
<keyword evidence="3" id="KW-1185">Reference proteome</keyword>
<accession>A0A2K2DBV5</accession>
<dbReference type="InParanoid" id="A0A2K2DBV5"/>